<dbReference type="PANTHER" id="PTHR43242">
    <property type="entry name" value="NAD(P)-BINDING ROSSMANN-FOLD SUPERFAMILY PROTEIN"/>
    <property type="match status" value="1"/>
</dbReference>
<dbReference type="Gene3D" id="3.40.50.720">
    <property type="entry name" value="NAD(P)-binding Rossmann-like Domain"/>
    <property type="match status" value="1"/>
</dbReference>
<dbReference type="InterPro" id="IPR036291">
    <property type="entry name" value="NAD(P)-bd_dom_sf"/>
</dbReference>
<dbReference type="SUPFAM" id="SSF51735">
    <property type="entry name" value="NAD(P)-binding Rossmann-fold domains"/>
    <property type="match status" value="1"/>
</dbReference>
<evidence type="ECO:0000259" key="1">
    <source>
        <dbReference type="Pfam" id="PF04321"/>
    </source>
</evidence>
<dbReference type="PANTHER" id="PTHR43242:SF1">
    <property type="entry name" value="NAD(P)-BINDING ROSSMANN-FOLD SUPERFAMILY PROTEIN"/>
    <property type="match status" value="1"/>
</dbReference>
<dbReference type="EMBL" id="CAEZSG010000001">
    <property type="protein sequence ID" value="CAB4530487.1"/>
    <property type="molecule type" value="Genomic_DNA"/>
</dbReference>
<reference evidence="2" key="1">
    <citation type="submission" date="2020-05" db="EMBL/GenBank/DDBJ databases">
        <authorList>
            <person name="Chiriac C."/>
            <person name="Salcher M."/>
            <person name="Ghai R."/>
            <person name="Kavagutti S V."/>
        </authorList>
    </citation>
    <scope>NUCLEOTIDE SEQUENCE</scope>
</reference>
<organism evidence="2">
    <name type="scientific">freshwater metagenome</name>
    <dbReference type="NCBI Taxonomy" id="449393"/>
    <lineage>
        <taxon>unclassified sequences</taxon>
        <taxon>metagenomes</taxon>
        <taxon>ecological metagenomes</taxon>
    </lineage>
</organism>
<dbReference type="InterPro" id="IPR029903">
    <property type="entry name" value="RmlD-like-bd"/>
</dbReference>
<proteinExistence type="predicted"/>
<evidence type="ECO:0000313" key="2">
    <source>
        <dbReference type="EMBL" id="CAB4530487.1"/>
    </source>
</evidence>
<name>A0A6J6AVP0_9ZZZZ</name>
<feature type="domain" description="RmlD-like substrate binding" evidence="1">
    <location>
        <begin position="3"/>
        <end position="293"/>
    </location>
</feature>
<dbReference type="Pfam" id="PF04321">
    <property type="entry name" value="RmlD_sub_bind"/>
    <property type="match status" value="1"/>
</dbReference>
<protein>
    <submittedName>
        <fullName evidence="2">Unannotated protein</fullName>
    </submittedName>
</protein>
<gene>
    <name evidence="2" type="ORF">UFOPK1413_00010</name>
</gene>
<dbReference type="AlphaFoldDB" id="A0A6J6AVP0"/>
<accession>A0A6J6AVP0</accession>
<sequence>MARIAITGSTGFVGSNIAESLMLLGHTVVGLTRNGSAYAASWPLVDVDYSSDESISHALDGVDAVVHCAIADDFRRLLNDRAAAYGNYVALTERLARIADAKGQKFIFISTDWVMDGTGHRELESNHGNAINYYGYLKGLAEQAVHSSLEGRGVVARVAGVMGRHRIAESPRLQDVGFGFYVDTLVRSLRAGNEFQVWGGPNVNQITTPSLASEAGAQIARIIARDATGTFHLVGDTAVTRMELAYSACDVFDLPRSLITEGEPPVAELFPGPVPVDSSLANEHTKSALGLGPQSLDDLLLAFRREIDGGVVSPLTGS</sequence>